<gene>
    <name evidence="1" type="ORF">SAMN05192553_10368</name>
</gene>
<evidence type="ECO:0000313" key="2">
    <source>
        <dbReference type="Proteomes" id="UP000199403"/>
    </source>
</evidence>
<sequence length="63" mass="7664">MMEYVKTILLKVSFDKKLFEKELRKGLNLLVPAELEEFRKWCYRTFSKIYEPILNKYFIKLAG</sequence>
<dbReference type="OrthoDB" id="840060at2"/>
<name>A0A1H6XWD7_9BACT</name>
<dbReference type="Proteomes" id="UP000199403">
    <property type="component" value="Unassembled WGS sequence"/>
</dbReference>
<organism evidence="1 2">
    <name type="scientific">Cyclobacterium xiamenense</name>
    <dbReference type="NCBI Taxonomy" id="1297121"/>
    <lineage>
        <taxon>Bacteria</taxon>
        <taxon>Pseudomonadati</taxon>
        <taxon>Bacteroidota</taxon>
        <taxon>Cytophagia</taxon>
        <taxon>Cytophagales</taxon>
        <taxon>Cyclobacteriaceae</taxon>
        <taxon>Cyclobacterium</taxon>
    </lineage>
</organism>
<keyword evidence="2" id="KW-1185">Reference proteome</keyword>
<dbReference type="STRING" id="1416801.SAMN05192553_10368"/>
<protein>
    <submittedName>
        <fullName evidence="1">Uncharacterized protein</fullName>
    </submittedName>
</protein>
<dbReference type="EMBL" id="FNZH01000003">
    <property type="protein sequence ID" value="SEJ29202.1"/>
    <property type="molecule type" value="Genomic_DNA"/>
</dbReference>
<evidence type="ECO:0000313" key="1">
    <source>
        <dbReference type="EMBL" id="SEJ29202.1"/>
    </source>
</evidence>
<accession>A0A1H6XWD7</accession>
<dbReference type="AlphaFoldDB" id="A0A1H6XWD7"/>
<proteinExistence type="predicted"/>
<dbReference type="RefSeq" id="WP_092173032.1">
    <property type="nucleotide sequence ID" value="NZ_FNZH01000003.1"/>
</dbReference>
<reference evidence="2" key="1">
    <citation type="submission" date="2016-10" db="EMBL/GenBank/DDBJ databases">
        <authorList>
            <person name="Varghese N."/>
            <person name="Submissions S."/>
        </authorList>
    </citation>
    <scope>NUCLEOTIDE SEQUENCE [LARGE SCALE GENOMIC DNA]</scope>
    <source>
        <strain evidence="2">IBRC-M 10761</strain>
    </source>
</reference>